<dbReference type="InterPro" id="IPR052583">
    <property type="entry name" value="ATP-helicase/E3_Ub-Ligase"/>
</dbReference>
<sequence length="133" mass="16037">LLRLQEANDEQTRNFAKLRYLAYLRTQQSHQCPICLSLLTDSWMIYPCMHFVCIRCFNRLSRRVSQHAAELLRLQEANDEQTRNFAKLRYLAYLRTQQSHQCPICLSLLTDSWMIYPCMHFVCIRCFNRLSRR</sequence>
<dbReference type="WBParaSite" id="GPUH_0001350701-mRNA-1">
    <property type="protein sequence ID" value="GPUH_0001350701-mRNA-1"/>
    <property type="gene ID" value="GPUH_0001350701"/>
</dbReference>
<keyword evidence="3" id="KW-0862">Zinc</keyword>
<dbReference type="PROSITE" id="PS50089">
    <property type="entry name" value="ZF_RING_2"/>
    <property type="match status" value="1"/>
</dbReference>
<keyword evidence="5" id="KW-0175">Coiled coil</keyword>
<evidence type="ECO:0000256" key="3">
    <source>
        <dbReference type="ARBA" id="ARBA00022833"/>
    </source>
</evidence>
<reference evidence="7" key="1">
    <citation type="submission" date="2016-06" db="UniProtKB">
        <authorList>
            <consortium name="WormBaseParasite"/>
        </authorList>
    </citation>
    <scope>IDENTIFICATION</scope>
</reference>
<dbReference type="Pfam" id="PF13445">
    <property type="entry name" value="zf-RING_UBOX"/>
    <property type="match status" value="2"/>
</dbReference>
<evidence type="ECO:0000256" key="1">
    <source>
        <dbReference type="ARBA" id="ARBA00022723"/>
    </source>
</evidence>
<protein>
    <submittedName>
        <fullName evidence="7">RING-type domain-containing protein</fullName>
    </submittedName>
</protein>
<dbReference type="Gene3D" id="3.30.40.10">
    <property type="entry name" value="Zinc/RING finger domain, C3HC4 (zinc finger)"/>
    <property type="match status" value="2"/>
</dbReference>
<keyword evidence="1" id="KW-0479">Metal-binding</keyword>
<feature type="domain" description="RING-type" evidence="6">
    <location>
        <begin position="32"/>
        <end position="105"/>
    </location>
</feature>
<organism evidence="7">
    <name type="scientific">Gongylonema pulchrum</name>
    <dbReference type="NCBI Taxonomy" id="637853"/>
    <lineage>
        <taxon>Eukaryota</taxon>
        <taxon>Metazoa</taxon>
        <taxon>Ecdysozoa</taxon>
        <taxon>Nematoda</taxon>
        <taxon>Chromadorea</taxon>
        <taxon>Rhabditida</taxon>
        <taxon>Spirurina</taxon>
        <taxon>Spiruromorpha</taxon>
        <taxon>Spiruroidea</taxon>
        <taxon>Gongylonematidae</taxon>
        <taxon>Gongylonema</taxon>
    </lineage>
</organism>
<proteinExistence type="predicted"/>
<feature type="coiled-coil region" evidence="5">
    <location>
        <begin position="57"/>
        <end position="84"/>
    </location>
</feature>
<accession>A0A183DXQ1</accession>
<evidence type="ECO:0000259" key="6">
    <source>
        <dbReference type="PROSITE" id="PS50089"/>
    </source>
</evidence>
<dbReference type="PANTHER" id="PTHR45865">
    <property type="entry name" value="E3 UBIQUITIN-PROTEIN LIGASE SHPRH FAMILY MEMBER"/>
    <property type="match status" value="1"/>
</dbReference>
<name>A0A183DXQ1_9BILA</name>
<dbReference type="PANTHER" id="PTHR45865:SF1">
    <property type="entry name" value="E3 UBIQUITIN-PROTEIN LIGASE SHPRH"/>
    <property type="match status" value="1"/>
</dbReference>
<evidence type="ECO:0000256" key="2">
    <source>
        <dbReference type="ARBA" id="ARBA00022771"/>
    </source>
</evidence>
<dbReference type="AlphaFoldDB" id="A0A183DXQ1"/>
<evidence type="ECO:0000313" key="7">
    <source>
        <dbReference type="WBParaSite" id="GPUH_0001350701-mRNA-1"/>
    </source>
</evidence>
<dbReference type="GO" id="GO:0008270">
    <property type="term" value="F:zinc ion binding"/>
    <property type="evidence" value="ECO:0007669"/>
    <property type="project" value="UniProtKB-KW"/>
</dbReference>
<evidence type="ECO:0000256" key="4">
    <source>
        <dbReference type="PROSITE-ProRule" id="PRU00175"/>
    </source>
</evidence>
<dbReference type="SMART" id="SM00184">
    <property type="entry name" value="RING"/>
    <property type="match status" value="1"/>
</dbReference>
<evidence type="ECO:0000256" key="5">
    <source>
        <dbReference type="SAM" id="Coils"/>
    </source>
</evidence>
<dbReference type="SUPFAM" id="SSF57850">
    <property type="entry name" value="RING/U-box"/>
    <property type="match status" value="2"/>
</dbReference>
<dbReference type="InterPro" id="IPR013083">
    <property type="entry name" value="Znf_RING/FYVE/PHD"/>
</dbReference>
<keyword evidence="2 4" id="KW-0863">Zinc-finger</keyword>
<dbReference type="InterPro" id="IPR027370">
    <property type="entry name" value="Znf-RING_euk"/>
</dbReference>
<dbReference type="InterPro" id="IPR001841">
    <property type="entry name" value="Znf_RING"/>
</dbReference>